<dbReference type="InterPro" id="IPR052345">
    <property type="entry name" value="Rad_response_metalloprotease"/>
</dbReference>
<comment type="caution">
    <text evidence="2">The sequence shown here is derived from an EMBL/GenBank/DDBJ whole genome shotgun (WGS) entry which is preliminary data.</text>
</comment>
<evidence type="ECO:0000313" key="3">
    <source>
        <dbReference type="Proteomes" id="UP001448614"/>
    </source>
</evidence>
<protein>
    <submittedName>
        <fullName evidence="2">Helix-turn-helix transcriptional regulator</fullName>
    </submittedName>
</protein>
<dbReference type="PANTHER" id="PTHR43236:SF1">
    <property type="entry name" value="BLL7220 PROTEIN"/>
    <property type="match status" value="1"/>
</dbReference>
<sequence length="132" mass="13778">MNDESPEGAGGGLEPALLVAARLREARDVTGLTQGDVALALGIARTSVAAFESGVRKVSAVEIRALATLYGRTVGWLIGEEESPDLSGQALYRATNSLSQKDRDQVLKFAQFLASSAANDGSPDGQHRTGHA</sequence>
<dbReference type="EMBL" id="JBBMFV010000004">
    <property type="protein sequence ID" value="MEO3941671.1"/>
    <property type="molecule type" value="Genomic_DNA"/>
</dbReference>
<dbReference type="PROSITE" id="PS50943">
    <property type="entry name" value="HTH_CROC1"/>
    <property type="match status" value="1"/>
</dbReference>
<dbReference type="Pfam" id="PF13560">
    <property type="entry name" value="HTH_31"/>
    <property type="match status" value="1"/>
</dbReference>
<proteinExistence type="predicted"/>
<feature type="domain" description="HTH cro/C1-type" evidence="1">
    <location>
        <begin position="23"/>
        <end position="77"/>
    </location>
</feature>
<dbReference type="CDD" id="cd00093">
    <property type="entry name" value="HTH_XRE"/>
    <property type="match status" value="1"/>
</dbReference>
<dbReference type="SUPFAM" id="SSF47413">
    <property type="entry name" value="lambda repressor-like DNA-binding domains"/>
    <property type="match status" value="1"/>
</dbReference>
<evidence type="ECO:0000259" key="1">
    <source>
        <dbReference type="PROSITE" id="PS50943"/>
    </source>
</evidence>
<dbReference type="SMART" id="SM00530">
    <property type="entry name" value="HTH_XRE"/>
    <property type="match status" value="1"/>
</dbReference>
<gene>
    <name evidence="2" type="ORF">V3C41_11390</name>
</gene>
<dbReference type="Gene3D" id="1.10.260.40">
    <property type="entry name" value="lambda repressor-like DNA-binding domains"/>
    <property type="match status" value="1"/>
</dbReference>
<accession>A0ABV0GTU8</accession>
<dbReference type="PANTHER" id="PTHR43236">
    <property type="entry name" value="ANTITOXIN HIGA1"/>
    <property type="match status" value="1"/>
</dbReference>
<dbReference type="InterPro" id="IPR001387">
    <property type="entry name" value="Cro/C1-type_HTH"/>
</dbReference>
<organism evidence="2 3">
    <name type="scientific">Paenarthrobacter nicotinovorans</name>
    <name type="common">Arthrobacter nicotinovorans</name>
    <dbReference type="NCBI Taxonomy" id="29320"/>
    <lineage>
        <taxon>Bacteria</taxon>
        <taxon>Bacillati</taxon>
        <taxon>Actinomycetota</taxon>
        <taxon>Actinomycetes</taxon>
        <taxon>Micrococcales</taxon>
        <taxon>Micrococcaceae</taxon>
        <taxon>Paenarthrobacter</taxon>
    </lineage>
</organism>
<keyword evidence="3" id="KW-1185">Reference proteome</keyword>
<reference evidence="2 3" key="1">
    <citation type="journal article" date="2024" name="Appl. Microbiol. Biotechnol.">
        <title>Biosynthetic gene clusters with biotechnological applications in novel Antarctic isolates from Actinomycetota.</title>
        <authorList>
            <person name="Bruna P."/>
            <person name="Nunez-Montero K."/>
            <person name="Contreras M.J."/>
            <person name="Leal K."/>
            <person name="Garcia M."/>
            <person name="Abanto M."/>
            <person name="Barrientos L."/>
        </authorList>
    </citation>
    <scope>NUCLEOTIDE SEQUENCE [LARGE SCALE GENOMIC DNA]</scope>
    <source>
        <strain evidence="2 3">Se16.17</strain>
    </source>
</reference>
<name>A0ABV0GTU8_PAENI</name>
<dbReference type="InterPro" id="IPR010982">
    <property type="entry name" value="Lambda_DNA-bd_dom_sf"/>
</dbReference>
<dbReference type="RefSeq" id="WP_347782580.1">
    <property type="nucleotide sequence ID" value="NZ_JBBMFV010000004.1"/>
</dbReference>
<evidence type="ECO:0000313" key="2">
    <source>
        <dbReference type="EMBL" id="MEO3941671.1"/>
    </source>
</evidence>
<dbReference type="Proteomes" id="UP001448614">
    <property type="component" value="Unassembled WGS sequence"/>
</dbReference>